<evidence type="ECO:0000256" key="8">
    <source>
        <dbReference type="RuleBase" id="RU000461"/>
    </source>
</evidence>
<dbReference type="PRINTS" id="PR01239">
    <property type="entry name" value="EP450IICYP52"/>
</dbReference>
<keyword evidence="3 8" id="KW-0349">Heme</keyword>
<proteinExistence type="inferred from homology"/>
<keyword evidence="6 8" id="KW-0408">Iron</keyword>
<gene>
    <name evidence="10" type="primary">ALK2_2</name>
    <name evidence="10" type="ORF">Q9L58_005509</name>
</gene>
<protein>
    <submittedName>
        <fullName evidence="10">Protein kinase alk2</fullName>
        <ecNumber evidence="10">1.14.14.1</ecNumber>
    </submittedName>
</protein>
<dbReference type="Proteomes" id="UP001447188">
    <property type="component" value="Unassembled WGS sequence"/>
</dbReference>
<feature type="transmembrane region" description="Helical" evidence="9">
    <location>
        <begin position="6"/>
        <end position="26"/>
    </location>
</feature>
<evidence type="ECO:0000256" key="5">
    <source>
        <dbReference type="ARBA" id="ARBA00023002"/>
    </source>
</evidence>
<dbReference type="CDD" id="cd11063">
    <property type="entry name" value="CYP52"/>
    <property type="match status" value="1"/>
</dbReference>
<dbReference type="InterPro" id="IPR017972">
    <property type="entry name" value="Cyt_P450_CS"/>
</dbReference>
<dbReference type="GO" id="GO:0016301">
    <property type="term" value="F:kinase activity"/>
    <property type="evidence" value="ECO:0007669"/>
    <property type="project" value="UniProtKB-KW"/>
</dbReference>
<name>A0ABR3GI02_9PEZI</name>
<evidence type="ECO:0000313" key="11">
    <source>
        <dbReference type="Proteomes" id="UP001447188"/>
    </source>
</evidence>
<comment type="caution">
    <text evidence="10">The sequence shown here is derived from an EMBL/GenBank/DDBJ whole genome shotgun (WGS) entry which is preliminary data.</text>
</comment>
<keyword evidence="9" id="KW-0472">Membrane</keyword>
<dbReference type="PROSITE" id="PS00086">
    <property type="entry name" value="CYTOCHROME_P450"/>
    <property type="match status" value="1"/>
</dbReference>
<evidence type="ECO:0000256" key="4">
    <source>
        <dbReference type="ARBA" id="ARBA00022723"/>
    </source>
</evidence>
<dbReference type="InterPro" id="IPR002402">
    <property type="entry name" value="Cyt_P450_E_grp-II"/>
</dbReference>
<dbReference type="PANTHER" id="PTHR24287">
    <property type="entry name" value="P450, PUTATIVE (EUROFUNG)-RELATED"/>
    <property type="match status" value="1"/>
</dbReference>
<comment type="similarity">
    <text evidence="2 8">Belongs to the cytochrome P450 family.</text>
</comment>
<dbReference type="EC" id="1.14.14.1" evidence="10"/>
<comment type="cofactor">
    <cofactor evidence="1">
        <name>heme</name>
        <dbReference type="ChEBI" id="CHEBI:30413"/>
    </cofactor>
</comment>
<keyword evidence="5 8" id="KW-0560">Oxidoreductase</keyword>
<keyword evidence="9" id="KW-0812">Transmembrane</keyword>
<evidence type="ECO:0000256" key="2">
    <source>
        <dbReference type="ARBA" id="ARBA00010617"/>
    </source>
</evidence>
<evidence type="ECO:0000313" key="10">
    <source>
        <dbReference type="EMBL" id="KAL0635578.1"/>
    </source>
</evidence>
<evidence type="ECO:0000256" key="7">
    <source>
        <dbReference type="ARBA" id="ARBA00023033"/>
    </source>
</evidence>
<keyword evidence="7 8" id="KW-0503">Monooxygenase</keyword>
<dbReference type="SUPFAM" id="SSF48264">
    <property type="entry name" value="Cytochrome P450"/>
    <property type="match status" value="1"/>
</dbReference>
<keyword evidence="11" id="KW-1185">Reference proteome</keyword>
<dbReference type="Gene3D" id="1.10.630.10">
    <property type="entry name" value="Cytochrome P450"/>
    <property type="match status" value="1"/>
</dbReference>
<reference evidence="10 11" key="1">
    <citation type="submission" date="2024-02" db="EMBL/GenBank/DDBJ databases">
        <title>Discinaceae phylogenomics.</title>
        <authorList>
            <person name="Dirks A.C."/>
            <person name="James T.Y."/>
        </authorList>
    </citation>
    <scope>NUCLEOTIDE SEQUENCE [LARGE SCALE GENOMIC DNA]</scope>
    <source>
        <strain evidence="10 11">ACD0624</strain>
    </source>
</reference>
<evidence type="ECO:0000256" key="3">
    <source>
        <dbReference type="ARBA" id="ARBA00022617"/>
    </source>
</evidence>
<evidence type="ECO:0000256" key="6">
    <source>
        <dbReference type="ARBA" id="ARBA00023004"/>
    </source>
</evidence>
<dbReference type="InterPro" id="IPR047146">
    <property type="entry name" value="Cyt_P450_E_CYP52_fungi"/>
</dbReference>
<keyword evidence="9" id="KW-1133">Transmembrane helix</keyword>
<accession>A0ABR3GI02</accession>
<dbReference type="InterPro" id="IPR002974">
    <property type="entry name" value="Cyt_P450_E_CYP52_ascomycetes"/>
</dbReference>
<dbReference type="GO" id="GO:0016712">
    <property type="term" value="F:oxidoreductase activity, acting on paired donors, with incorporation or reduction of molecular oxygen, reduced flavin or flavoprotein as one donor, and incorporation of one atom of oxygen"/>
    <property type="evidence" value="ECO:0007669"/>
    <property type="project" value="UniProtKB-EC"/>
</dbReference>
<dbReference type="PANTHER" id="PTHR24287:SF1">
    <property type="entry name" value="P450, PUTATIVE (EUROFUNG)-RELATED"/>
    <property type="match status" value="1"/>
</dbReference>
<dbReference type="Pfam" id="PF00067">
    <property type="entry name" value="p450"/>
    <property type="match status" value="1"/>
</dbReference>
<dbReference type="PRINTS" id="PR00464">
    <property type="entry name" value="EP450II"/>
</dbReference>
<dbReference type="EMBL" id="JBBBZM010000067">
    <property type="protein sequence ID" value="KAL0635578.1"/>
    <property type="molecule type" value="Genomic_DNA"/>
</dbReference>
<keyword evidence="10" id="KW-0808">Transferase</keyword>
<evidence type="ECO:0000256" key="9">
    <source>
        <dbReference type="SAM" id="Phobius"/>
    </source>
</evidence>
<dbReference type="PRINTS" id="PR00385">
    <property type="entry name" value="P450"/>
</dbReference>
<keyword evidence="10" id="KW-0418">Kinase</keyword>
<dbReference type="InterPro" id="IPR036396">
    <property type="entry name" value="Cyt_P450_sf"/>
</dbReference>
<dbReference type="InterPro" id="IPR001128">
    <property type="entry name" value="Cyt_P450"/>
</dbReference>
<sequence>MGIQTTILQVSAAIGLYILYLITTSIRKRFENARFARQHGCLPPSKAPVDWTFNISRPFVIAKIRKQHKFMPFTQAAFQRNGNTFATSVAGKRLIMTCEPENFKTILATSFKDFDLGKLRHDNWAEVLGNGIFTVDGAEWMHSRAMLRPQFEKSQIMDLDDLEKHTQNLLSRLSSGDGEVINLHEYFLNFTLDFSTGLLFGESVNSQLGHDTSAFAKDLDYAQRVISFRVSLENFWWVYRPKAFTQAVKNVHRFVDQSVQLAVDKAQQGNKEEKEGKYVFLEALARETRDPIVLRDQMMNVLVAGRDTTAGFLSWIFYCLARNPRVWDILRQEILNDFGREKPTYQQLKDARYLKWVLNEVLRLYPLVPSNFRYANKNTTLPLGGGPDGLSPIFIEKGERCVYSVYAAHRRKDIYGEDADIFRPERWGEGKARGWDFLPFNGGPRICIGQQLALTVASYAVVRLVQNFERIGNADMNNEELGDLTLTFMPYPGTLVRLYRDAQASRSSD</sequence>
<keyword evidence="4 8" id="KW-0479">Metal-binding</keyword>
<organism evidence="10 11">
    <name type="scientific">Discina gigas</name>
    <dbReference type="NCBI Taxonomy" id="1032678"/>
    <lineage>
        <taxon>Eukaryota</taxon>
        <taxon>Fungi</taxon>
        <taxon>Dikarya</taxon>
        <taxon>Ascomycota</taxon>
        <taxon>Pezizomycotina</taxon>
        <taxon>Pezizomycetes</taxon>
        <taxon>Pezizales</taxon>
        <taxon>Discinaceae</taxon>
        <taxon>Discina</taxon>
    </lineage>
</organism>
<evidence type="ECO:0000256" key="1">
    <source>
        <dbReference type="ARBA" id="ARBA00001971"/>
    </source>
</evidence>